<dbReference type="InterPro" id="IPR024079">
    <property type="entry name" value="MetalloPept_cat_dom_sf"/>
</dbReference>
<proteinExistence type="predicted"/>
<dbReference type="Gene3D" id="3.40.390.10">
    <property type="entry name" value="Collagenase (Catalytic Domain)"/>
    <property type="match status" value="1"/>
</dbReference>
<dbReference type="OrthoDB" id="406838at2759"/>
<protein>
    <recommendedName>
        <fullName evidence="5">Peptidase M10 metallopeptidase domain-containing protein</fullName>
    </recommendedName>
</protein>
<evidence type="ECO:0000259" key="5">
    <source>
        <dbReference type="Pfam" id="PF00413"/>
    </source>
</evidence>
<evidence type="ECO:0000256" key="2">
    <source>
        <dbReference type="ARBA" id="ARBA00022723"/>
    </source>
</evidence>
<comment type="caution">
    <text evidence="6">The sequence shown here is derived from an EMBL/GenBank/DDBJ whole genome shotgun (WGS) entry which is preliminary data.</text>
</comment>
<evidence type="ECO:0000256" key="4">
    <source>
        <dbReference type="ARBA" id="ARBA00022833"/>
    </source>
</evidence>
<dbReference type="GO" id="GO:0031012">
    <property type="term" value="C:extracellular matrix"/>
    <property type="evidence" value="ECO:0007669"/>
    <property type="project" value="InterPro"/>
</dbReference>
<evidence type="ECO:0000313" key="7">
    <source>
        <dbReference type="Proteomes" id="UP000015100"/>
    </source>
</evidence>
<dbReference type="OMA" id="NIMAIAQ"/>
<keyword evidence="1" id="KW-0645">Protease</keyword>
<sequence>MVGIHECSYSEVDAATGLAKRDFFQDQGRKWPAGHTFRWKVEGAIGRIPVNDVEIAVTHACAKWSKMSGFKFEKATGKPNLIITTTGRGPDREFPSNKNIMAIAQMGAQGGGNVDQQYGIITFNNSPSGFHRWGSARTIHDIFLHEFGHVTGLGHVRGDTMAAMAPIVQSGREEKGFNRSDLQKFQNLYRNIIKVNFAVLQPPQQQYGQRRIGQRDFAGGEWVERRGYVIGEEQEEQQFVRDMDYIF</sequence>
<gene>
    <name evidence="6" type="ORF">H072_1499</name>
</gene>
<dbReference type="SUPFAM" id="SSF55486">
    <property type="entry name" value="Metalloproteases ('zincins'), catalytic domain"/>
    <property type="match status" value="1"/>
</dbReference>
<dbReference type="InterPro" id="IPR001818">
    <property type="entry name" value="Pept_M10_metallopeptidase"/>
</dbReference>
<dbReference type="EMBL" id="AQGS01000044">
    <property type="protein sequence ID" value="EPS44526.1"/>
    <property type="molecule type" value="Genomic_DNA"/>
</dbReference>
<organism evidence="6 7">
    <name type="scientific">Dactylellina haptotyla (strain CBS 200.50)</name>
    <name type="common">Nematode-trapping fungus</name>
    <name type="synonym">Monacrosporium haptotylum</name>
    <dbReference type="NCBI Taxonomy" id="1284197"/>
    <lineage>
        <taxon>Eukaryota</taxon>
        <taxon>Fungi</taxon>
        <taxon>Dikarya</taxon>
        <taxon>Ascomycota</taxon>
        <taxon>Pezizomycotina</taxon>
        <taxon>Orbiliomycetes</taxon>
        <taxon>Orbiliales</taxon>
        <taxon>Orbiliaceae</taxon>
        <taxon>Dactylellina</taxon>
    </lineage>
</organism>
<feature type="domain" description="Peptidase M10 metallopeptidase" evidence="5">
    <location>
        <begin position="31"/>
        <end position="189"/>
    </location>
</feature>
<accession>S8AU80</accession>
<evidence type="ECO:0000256" key="1">
    <source>
        <dbReference type="ARBA" id="ARBA00022670"/>
    </source>
</evidence>
<reference evidence="6 7" key="1">
    <citation type="journal article" date="2013" name="PLoS Genet.">
        <title>Genomic mechanisms accounting for the adaptation to parasitism in nematode-trapping fungi.</title>
        <authorList>
            <person name="Meerupati T."/>
            <person name="Andersson K.M."/>
            <person name="Friman E."/>
            <person name="Kumar D."/>
            <person name="Tunlid A."/>
            <person name="Ahren D."/>
        </authorList>
    </citation>
    <scope>NUCLEOTIDE SEQUENCE [LARGE SCALE GENOMIC DNA]</scope>
    <source>
        <strain evidence="6 7">CBS 200.50</strain>
    </source>
</reference>
<dbReference type="Pfam" id="PF00413">
    <property type="entry name" value="Peptidase_M10"/>
    <property type="match status" value="1"/>
</dbReference>
<evidence type="ECO:0000256" key="3">
    <source>
        <dbReference type="ARBA" id="ARBA00022801"/>
    </source>
</evidence>
<dbReference type="PANTHER" id="PTHR10201">
    <property type="entry name" value="MATRIX METALLOPROTEINASE"/>
    <property type="match status" value="1"/>
</dbReference>
<dbReference type="GO" id="GO:0004222">
    <property type="term" value="F:metalloendopeptidase activity"/>
    <property type="evidence" value="ECO:0007669"/>
    <property type="project" value="InterPro"/>
</dbReference>
<dbReference type="STRING" id="1284197.S8AU80"/>
<keyword evidence="7" id="KW-1185">Reference proteome</keyword>
<dbReference type="GO" id="GO:0006508">
    <property type="term" value="P:proteolysis"/>
    <property type="evidence" value="ECO:0007669"/>
    <property type="project" value="UniProtKB-KW"/>
</dbReference>
<keyword evidence="3" id="KW-0378">Hydrolase</keyword>
<dbReference type="AlphaFoldDB" id="S8AU80"/>
<dbReference type="HOGENOM" id="CLU_1129017_0_0_1"/>
<keyword evidence="2" id="KW-0479">Metal-binding</keyword>
<dbReference type="GO" id="GO:0008270">
    <property type="term" value="F:zinc ion binding"/>
    <property type="evidence" value="ECO:0007669"/>
    <property type="project" value="InterPro"/>
</dbReference>
<evidence type="ECO:0000313" key="6">
    <source>
        <dbReference type="EMBL" id="EPS44526.1"/>
    </source>
</evidence>
<name>S8AU80_DACHA</name>
<keyword evidence="4" id="KW-0862">Zinc</keyword>
<reference evidence="7" key="2">
    <citation type="submission" date="2013-04" db="EMBL/GenBank/DDBJ databases">
        <title>Genomic mechanisms accounting for the adaptation to parasitism in nematode-trapping fungi.</title>
        <authorList>
            <person name="Ahren D.G."/>
        </authorList>
    </citation>
    <scope>NUCLEOTIDE SEQUENCE [LARGE SCALE GENOMIC DNA]</scope>
    <source>
        <strain evidence="7">CBS 200.50</strain>
    </source>
</reference>
<dbReference type="Proteomes" id="UP000015100">
    <property type="component" value="Unassembled WGS sequence"/>
</dbReference>